<evidence type="ECO:0000256" key="3">
    <source>
        <dbReference type="ARBA" id="ARBA00022738"/>
    </source>
</evidence>
<feature type="domain" description="CpcD-like" evidence="7">
    <location>
        <begin position="17"/>
        <end position="75"/>
    </location>
</feature>
<dbReference type="Proteomes" id="UP001154265">
    <property type="component" value="Unassembled WGS sequence"/>
</dbReference>
<protein>
    <submittedName>
        <fullName evidence="8">Phycobilisome linker polypeptide</fullName>
    </submittedName>
</protein>
<reference evidence="8" key="2">
    <citation type="submission" date="2022-01" db="EMBL/GenBank/DDBJ databases">
        <authorList>
            <person name="Zivanovic Y."/>
            <person name="Moreira D."/>
            <person name="Lopez-Garcia P."/>
        </authorList>
    </citation>
    <scope>NUCLEOTIDE SEQUENCE</scope>
    <source>
        <strain evidence="8">G9</strain>
    </source>
</reference>
<keyword evidence="2" id="KW-0042">Antenna complex</keyword>
<evidence type="ECO:0000259" key="7">
    <source>
        <dbReference type="PROSITE" id="PS51441"/>
    </source>
</evidence>
<evidence type="ECO:0000256" key="1">
    <source>
        <dbReference type="ARBA" id="ARBA00004445"/>
    </source>
</evidence>
<proteinExistence type="predicted"/>
<comment type="subcellular location">
    <subcellularLocation>
        <location evidence="1">Cellular thylakoid membrane</location>
        <topology evidence="1">Peripheral membrane protein</topology>
        <orientation evidence="1">Cytoplasmic side</orientation>
    </subcellularLocation>
</comment>
<evidence type="ECO:0000256" key="6">
    <source>
        <dbReference type="PROSITE-ProRule" id="PRU00771"/>
    </source>
</evidence>
<sequence length="79" mass="8674">MFGQTTSGSTANSPSGGRVFRYEVSGLRQNDETDKMGYPIRRSGSTFITVAYSRMNEEMQRINRMGGKILSITALSADS</sequence>
<dbReference type="SMART" id="SM01094">
    <property type="entry name" value="CpcD"/>
    <property type="match status" value="1"/>
</dbReference>
<keyword evidence="3 6" id="KW-0605">Phycobilisome</keyword>
<dbReference type="InterPro" id="IPR008213">
    <property type="entry name" value="CpcD-like_dom"/>
</dbReference>
<evidence type="ECO:0000313" key="8">
    <source>
        <dbReference type="EMBL" id="MDG2991901.1"/>
    </source>
</evidence>
<comment type="caution">
    <text evidence="8">The sequence shown here is derived from an EMBL/GenBank/DDBJ whole genome shotgun (WGS) entry which is preliminary data.</text>
</comment>
<dbReference type="Pfam" id="PF01383">
    <property type="entry name" value="CpcD"/>
    <property type="match status" value="1"/>
</dbReference>
<evidence type="ECO:0000256" key="4">
    <source>
        <dbReference type="ARBA" id="ARBA00023078"/>
    </source>
</evidence>
<keyword evidence="5" id="KW-0472">Membrane</keyword>
<evidence type="ECO:0000256" key="2">
    <source>
        <dbReference type="ARBA" id="ARBA00022549"/>
    </source>
</evidence>
<dbReference type="EMBL" id="JAKKUT010000005">
    <property type="protein sequence ID" value="MDG2991901.1"/>
    <property type="molecule type" value="Genomic_DNA"/>
</dbReference>
<keyword evidence="9" id="KW-1185">Reference proteome</keyword>
<evidence type="ECO:0000313" key="9">
    <source>
        <dbReference type="Proteomes" id="UP001154265"/>
    </source>
</evidence>
<accession>A0ABT6F223</accession>
<keyword evidence="4" id="KW-0793">Thylakoid</keyword>
<name>A0ABT6F223_9SYNE</name>
<evidence type="ECO:0000256" key="5">
    <source>
        <dbReference type="ARBA" id="ARBA00023136"/>
    </source>
</evidence>
<reference evidence="8" key="1">
    <citation type="journal article" date="2022" name="Genome Biol. Evol.">
        <title>A New Gene Family Diagnostic for Intracellular Biomineralization of Amorphous Ca Carbonates by Cyanobacteria.</title>
        <authorList>
            <person name="Benzerara K."/>
            <person name="Duprat E."/>
            <person name="Bitard-Feildel T."/>
            <person name="Caumes G."/>
            <person name="Cassier-Chauvat C."/>
            <person name="Chauvat F."/>
            <person name="Dezi M."/>
            <person name="Diop S.I."/>
            <person name="Gaschignard G."/>
            <person name="Gorgen S."/>
            <person name="Gugger M."/>
            <person name="Lopez-Garcia P."/>
            <person name="Millet M."/>
            <person name="Skouri-Panet F."/>
            <person name="Moreira D."/>
            <person name="Callebaut I."/>
        </authorList>
    </citation>
    <scope>NUCLEOTIDE SEQUENCE</scope>
    <source>
        <strain evidence="8">G9</strain>
    </source>
</reference>
<organism evidence="8 9">
    <name type="scientific">Candidatus Synechococcus calcipolaris G9</name>
    <dbReference type="NCBI Taxonomy" id="1497997"/>
    <lineage>
        <taxon>Bacteria</taxon>
        <taxon>Bacillati</taxon>
        <taxon>Cyanobacteriota</taxon>
        <taxon>Cyanophyceae</taxon>
        <taxon>Synechococcales</taxon>
        <taxon>Synechococcaceae</taxon>
        <taxon>Synechococcus</taxon>
    </lineage>
</organism>
<gene>
    <name evidence="8" type="ORF">L3556_13310</name>
</gene>
<dbReference type="PROSITE" id="PS51441">
    <property type="entry name" value="CPCD_LIKE"/>
    <property type="match status" value="1"/>
</dbReference>